<proteinExistence type="evidence at transcript level"/>
<evidence type="ECO:0000256" key="1">
    <source>
        <dbReference type="SAM" id="SignalP"/>
    </source>
</evidence>
<name>A0A023G0X4_AMBTT</name>
<evidence type="ECO:0000313" key="2">
    <source>
        <dbReference type="EMBL" id="JAC27826.1"/>
    </source>
</evidence>
<feature type="chain" id="PRO_5001515937" evidence="1">
    <location>
        <begin position="22"/>
        <end position="132"/>
    </location>
</feature>
<accession>A0A023G0X4</accession>
<organism evidence="2">
    <name type="scientific">Amblyomma triste</name>
    <name type="common">Neotropical tick</name>
    <dbReference type="NCBI Taxonomy" id="251400"/>
    <lineage>
        <taxon>Eukaryota</taxon>
        <taxon>Metazoa</taxon>
        <taxon>Ecdysozoa</taxon>
        <taxon>Arthropoda</taxon>
        <taxon>Chelicerata</taxon>
        <taxon>Arachnida</taxon>
        <taxon>Acari</taxon>
        <taxon>Parasitiformes</taxon>
        <taxon>Ixodida</taxon>
        <taxon>Ixodoidea</taxon>
        <taxon>Ixodidae</taxon>
        <taxon>Amblyomminae</taxon>
        <taxon>Amblyomma</taxon>
    </lineage>
</organism>
<keyword evidence="1" id="KW-0732">Signal</keyword>
<protein>
    <submittedName>
        <fullName evidence="2">Putative secreted protein</fullName>
    </submittedName>
</protein>
<feature type="signal peptide" evidence="1">
    <location>
        <begin position="1"/>
        <end position="21"/>
    </location>
</feature>
<dbReference type="EMBL" id="GBBM01007592">
    <property type="protein sequence ID" value="JAC27826.1"/>
    <property type="molecule type" value="mRNA"/>
</dbReference>
<dbReference type="AlphaFoldDB" id="A0A023G0X4"/>
<sequence>MKSVTLSLLIVLFASVDFLRAEDETPNSVYSSFVGGGGGEGGLQYLCGLDQEQQKALLDCILLKVEEVKIALKIHSKDVSTLIKDICGAEGSEGPSLPSYFAVSLETFEELIIECLPKVEPEASPNSAPTEA</sequence>
<reference evidence="2" key="1">
    <citation type="submission" date="2014-03" db="EMBL/GenBank/DDBJ databases">
        <title>The sialotranscriptome of Amblyomma triste, Amblyomma parvum and Amblyomma cajennense ticks, uncovered by 454-based RNA-seq.</title>
        <authorList>
            <person name="Garcia G.R."/>
            <person name="Gardinassi L.G."/>
            <person name="Ribeiro J.M."/>
            <person name="Anatriello E."/>
            <person name="Ferreira B.R."/>
            <person name="Moreira H.N."/>
            <person name="Mafra C."/>
            <person name="Olegario M.M."/>
            <person name="Szabo P.J."/>
            <person name="Miranda-Santos I.K."/>
            <person name="Maruyama S.R."/>
        </authorList>
    </citation>
    <scope>NUCLEOTIDE SEQUENCE</scope>
    <source>
        <strain evidence="2">Mato Grasso do Sul</strain>
        <tissue evidence="2">Salivary glands</tissue>
    </source>
</reference>